<evidence type="ECO:0008006" key="3">
    <source>
        <dbReference type="Google" id="ProtNLM"/>
    </source>
</evidence>
<protein>
    <recommendedName>
        <fullName evidence="3">Lipoprotein</fullName>
    </recommendedName>
</protein>
<dbReference type="PATRIC" id="fig|545.12.peg.3302"/>
<keyword evidence="1" id="KW-0732">Signal</keyword>
<dbReference type="AlphaFoldDB" id="A0A078LE53"/>
<dbReference type="Gene3D" id="3.30.1450.10">
    <property type="match status" value="1"/>
</dbReference>
<sequence length="128" mass="14240">MNRFMISVFFISAFLISGCSISGNQHLKKETSQSLQSKIIKNKTTKSEIITALGEPETRTTLDSGNEEWTYSMDNNQFDATTFIPVVGLLTGGSQTQAKTLEIEFKGETVSKWTFSENNSKMKTGLIQ</sequence>
<dbReference type="EMBL" id="LK931336">
    <property type="protein sequence ID" value="CDZ85100.1"/>
    <property type="molecule type" value="Genomic_DNA"/>
</dbReference>
<accession>A0A078LE53</accession>
<evidence type="ECO:0000313" key="2">
    <source>
        <dbReference type="EMBL" id="CDZ85100.1"/>
    </source>
</evidence>
<proteinExistence type="predicted"/>
<evidence type="ECO:0000256" key="1">
    <source>
        <dbReference type="ARBA" id="ARBA00022729"/>
    </source>
</evidence>
<organism evidence="2">
    <name type="scientific">Citrobacter koseri</name>
    <name type="common">Citrobacter diversus</name>
    <dbReference type="NCBI Taxonomy" id="545"/>
    <lineage>
        <taxon>Bacteria</taxon>
        <taxon>Pseudomonadati</taxon>
        <taxon>Pseudomonadota</taxon>
        <taxon>Gammaproteobacteria</taxon>
        <taxon>Enterobacterales</taxon>
        <taxon>Enterobacteriaceae</taxon>
        <taxon>Citrobacter</taxon>
    </lineage>
</organism>
<reference evidence="2" key="1">
    <citation type="submission" date="2014-06" db="EMBL/GenBank/DDBJ databases">
        <authorList>
            <person name="Urmite Genomes Urmite Genomes"/>
        </authorList>
    </citation>
    <scope>NUCLEOTIDE SEQUENCE</scope>
</reference>
<dbReference type="PROSITE" id="PS51257">
    <property type="entry name" value="PROKAR_LIPOPROTEIN"/>
    <property type="match status" value="1"/>
</dbReference>
<dbReference type="InterPro" id="IPR037873">
    <property type="entry name" value="BamE-like"/>
</dbReference>
<gene>
    <name evidence="2" type="ORF">BN1086_03294</name>
</gene>
<name>A0A078LE53_CITKO</name>